<evidence type="ECO:0000256" key="6">
    <source>
        <dbReference type="ARBA" id="ARBA00023136"/>
    </source>
</evidence>
<dbReference type="Gene3D" id="2.60.40.2880">
    <property type="entry name" value="MmpS1-5, C-terminal soluble domain"/>
    <property type="match status" value="1"/>
</dbReference>
<accession>A0AAE7CDZ0</accession>
<dbReference type="Proteomes" id="UP000503164">
    <property type="component" value="Chromosome"/>
</dbReference>
<evidence type="ECO:0000256" key="5">
    <source>
        <dbReference type="ARBA" id="ARBA00022989"/>
    </source>
</evidence>
<proteinExistence type="inferred from homology"/>
<keyword evidence="9" id="KW-1185">Reference proteome</keyword>
<comment type="subcellular location">
    <subcellularLocation>
        <location evidence="1">Cell membrane</location>
    </subcellularLocation>
</comment>
<dbReference type="GO" id="GO:0005886">
    <property type="term" value="C:plasma membrane"/>
    <property type="evidence" value="ECO:0007669"/>
    <property type="project" value="UniProtKB-SubCell"/>
</dbReference>
<dbReference type="InterPro" id="IPR008693">
    <property type="entry name" value="MmpS"/>
</dbReference>
<evidence type="ECO:0000313" key="9">
    <source>
        <dbReference type="Proteomes" id="UP000503164"/>
    </source>
</evidence>
<feature type="transmembrane region" description="Helical" evidence="7">
    <location>
        <begin position="43"/>
        <end position="61"/>
    </location>
</feature>
<evidence type="ECO:0000313" key="8">
    <source>
        <dbReference type="EMBL" id="QIS46125.1"/>
    </source>
</evidence>
<dbReference type="AlphaFoldDB" id="A0AAE7CDZ0"/>
<evidence type="ECO:0000256" key="7">
    <source>
        <dbReference type="SAM" id="Phobius"/>
    </source>
</evidence>
<keyword evidence="4 7" id="KW-0812">Transmembrane</keyword>
<keyword evidence="6 7" id="KW-0472">Membrane</keyword>
<protein>
    <recommendedName>
        <fullName evidence="10">MmpS family membrane protein</fullName>
    </recommendedName>
</protein>
<feature type="transmembrane region" description="Helical" evidence="7">
    <location>
        <begin position="68"/>
        <end position="90"/>
    </location>
</feature>
<dbReference type="EMBL" id="CP048049">
    <property type="protein sequence ID" value="QIS46125.1"/>
    <property type="molecule type" value="Genomic_DNA"/>
</dbReference>
<keyword evidence="5 7" id="KW-1133">Transmembrane helix</keyword>
<evidence type="ECO:0000256" key="3">
    <source>
        <dbReference type="ARBA" id="ARBA00022475"/>
    </source>
</evidence>
<dbReference type="KEGG" id="ccap:AES38_14070"/>
<comment type="similarity">
    <text evidence="2">Belongs to the MmpS family.</text>
</comment>
<reference evidence="8 9" key="1">
    <citation type="journal article" date="2020" name="Mol. Plant Pathol.">
        <title>Plasmid composition and the chpG gene determine the virulence level of Clavibacter capsici natural isolates in pepper.</title>
        <authorList>
            <person name="Hwang I.S."/>
            <person name="Lee H.M."/>
            <person name="Oh E.J."/>
            <person name="Lee S."/>
            <person name="Heu S."/>
            <person name="Oh C.S."/>
        </authorList>
    </citation>
    <scope>NUCLEOTIDE SEQUENCE [LARGE SCALE GENOMIC DNA]</scope>
    <source>
        <strain evidence="8 9">1101</strain>
    </source>
</reference>
<sequence>MTQYAPPPASAPEAPRKNGLGLAALIIGIVALVGSVIPIVNYVSGFLAFVGLVLGAIGLFLKNRPKGMAIAGTIISVVALILSIVLAITYTAGFASGVSDAIETSQAEASAAAEREVTVTYELTGSATSVTATYSTYTDGNSGSEQATEQALPFSKEIVVKAGGAFDFSSFTLSGTSGTEGGDVTCRILVDGAPVSEQTATGAYASAFCTASSEDIQGE</sequence>
<dbReference type="RefSeq" id="WP_053775491.1">
    <property type="nucleotide sequence ID" value="NZ_CP012573.1"/>
</dbReference>
<keyword evidence="3" id="KW-1003">Cell membrane</keyword>
<evidence type="ECO:0000256" key="2">
    <source>
        <dbReference type="ARBA" id="ARBA00007531"/>
    </source>
</evidence>
<feature type="transmembrane region" description="Helical" evidence="7">
    <location>
        <begin position="20"/>
        <end position="37"/>
    </location>
</feature>
<gene>
    <name evidence="8" type="ORF">GW570_14065</name>
</gene>
<evidence type="ECO:0008006" key="10">
    <source>
        <dbReference type="Google" id="ProtNLM"/>
    </source>
</evidence>
<evidence type="ECO:0000256" key="1">
    <source>
        <dbReference type="ARBA" id="ARBA00004236"/>
    </source>
</evidence>
<dbReference type="Pfam" id="PF05423">
    <property type="entry name" value="Mycobact_memb"/>
    <property type="match status" value="1"/>
</dbReference>
<name>A0AAE7CDZ0_9MICO</name>
<organism evidence="8 9">
    <name type="scientific">Clavibacter capsici</name>
    <dbReference type="NCBI Taxonomy" id="1874630"/>
    <lineage>
        <taxon>Bacteria</taxon>
        <taxon>Bacillati</taxon>
        <taxon>Actinomycetota</taxon>
        <taxon>Actinomycetes</taxon>
        <taxon>Micrococcales</taxon>
        <taxon>Microbacteriaceae</taxon>
        <taxon>Clavibacter</taxon>
    </lineage>
</organism>
<dbReference type="InterPro" id="IPR038468">
    <property type="entry name" value="MmpS_C"/>
</dbReference>
<evidence type="ECO:0000256" key="4">
    <source>
        <dbReference type="ARBA" id="ARBA00022692"/>
    </source>
</evidence>